<sequence length="257" mass="28896">MGNDSESHYTPLLDDEPGMDAERPGMSVANATLIPSKVKRTILLYRGLLASQSFIILVFIVFNWSKYSKDHRATCSQVIYSPAQHLLEYHPVTFSQGFDNLTTVFQGPPSDTVDKAWSDLYNDFGISEVSEEEAKPLFNQTVSRPNGKYLVGLAVFHELHCLNMIRKALRPDYYKDPTSGAIGGIEPKKLEEHVSHCIDDLRQSAMCASDISPIVWHRKTPDSIPTPRMDVVHSCRRFDKVVEWAKAHRAGSTETSI</sequence>
<keyword evidence="4" id="KW-1133">Transmembrane helix</keyword>
<gene>
    <name evidence="5" type="ORF">QCA50_016199</name>
</gene>
<dbReference type="Pfam" id="PF11807">
    <property type="entry name" value="UstYa"/>
    <property type="match status" value="1"/>
</dbReference>
<protein>
    <submittedName>
        <fullName evidence="5">Uncharacterized protein</fullName>
    </submittedName>
</protein>
<name>A0AAW0FRM4_9APHY</name>
<feature type="region of interest" description="Disordered" evidence="3">
    <location>
        <begin position="1"/>
        <end position="21"/>
    </location>
</feature>
<comment type="pathway">
    <text evidence="1">Mycotoxin biosynthesis.</text>
</comment>
<evidence type="ECO:0000256" key="2">
    <source>
        <dbReference type="ARBA" id="ARBA00035112"/>
    </source>
</evidence>
<organism evidence="5 6">
    <name type="scientific">Cerrena zonata</name>
    <dbReference type="NCBI Taxonomy" id="2478898"/>
    <lineage>
        <taxon>Eukaryota</taxon>
        <taxon>Fungi</taxon>
        <taxon>Dikarya</taxon>
        <taxon>Basidiomycota</taxon>
        <taxon>Agaricomycotina</taxon>
        <taxon>Agaricomycetes</taxon>
        <taxon>Polyporales</taxon>
        <taxon>Cerrenaceae</taxon>
        <taxon>Cerrena</taxon>
    </lineage>
</organism>
<dbReference type="AlphaFoldDB" id="A0AAW0FRM4"/>
<keyword evidence="4" id="KW-0472">Membrane</keyword>
<feature type="transmembrane region" description="Helical" evidence="4">
    <location>
        <begin position="43"/>
        <end position="62"/>
    </location>
</feature>
<keyword evidence="4" id="KW-0812">Transmembrane</keyword>
<dbReference type="PANTHER" id="PTHR33365:SF4">
    <property type="entry name" value="CYCLOCHLOROTINE BIOSYNTHESIS PROTEIN O"/>
    <property type="match status" value="1"/>
</dbReference>
<dbReference type="EMBL" id="JASBNA010000046">
    <property type="protein sequence ID" value="KAK7680889.1"/>
    <property type="molecule type" value="Genomic_DNA"/>
</dbReference>
<evidence type="ECO:0000313" key="6">
    <source>
        <dbReference type="Proteomes" id="UP001385951"/>
    </source>
</evidence>
<evidence type="ECO:0000313" key="5">
    <source>
        <dbReference type="EMBL" id="KAK7680889.1"/>
    </source>
</evidence>
<evidence type="ECO:0000256" key="1">
    <source>
        <dbReference type="ARBA" id="ARBA00004685"/>
    </source>
</evidence>
<keyword evidence="6" id="KW-1185">Reference proteome</keyword>
<reference evidence="5 6" key="1">
    <citation type="submission" date="2022-09" db="EMBL/GenBank/DDBJ databases">
        <authorList>
            <person name="Palmer J.M."/>
        </authorList>
    </citation>
    <scope>NUCLEOTIDE SEQUENCE [LARGE SCALE GENOMIC DNA]</scope>
    <source>
        <strain evidence="5 6">DSM 7382</strain>
    </source>
</reference>
<dbReference type="InterPro" id="IPR021765">
    <property type="entry name" value="UstYa-like"/>
</dbReference>
<dbReference type="PANTHER" id="PTHR33365">
    <property type="entry name" value="YALI0B05434P"/>
    <property type="match status" value="1"/>
</dbReference>
<dbReference type="Proteomes" id="UP001385951">
    <property type="component" value="Unassembled WGS sequence"/>
</dbReference>
<accession>A0AAW0FRM4</accession>
<comment type="caution">
    <text evidence="5">The sequence shown here is derived from an EMBL/GenBank/DDBJ whole genome shotgun (WGS) entry which is preliminary data.</text>
</comment>
<evidence type="ECO:0000256" key="3">
    <source>
        <dbReference type="SAM" id="MobiDB-lite"/>
    </source>
</evidence>
<comment type="similarity">
    <text evidence="2">Belongs to the ustYa family.</text>
</comment>
<proteinExistence type="inferred from homology"/>
<dbReference type="GO" id="GO:0043386">
    <property type="term" value="P:mycotoxin biosynthetic process"/>
    <property type="evidence" value="ECO:0007669"/>
    <property type="project" value="InterPro"/>
</dbReference>
<evidence type="ECO:0000256" key="4">
    <source>
        <dbReference type="SAM" id="Phobius"/>
    </source>
</evidence>